<accession>A0A9N9GAB7</accession>
<evidence type="ECO:0000313" key="2">
    <source>
        <dbReference type="Proteomes" id="UP000789759"/>
    </source>
</evidence>
<sequence>MKKLICCFSNSNNNRLKVYCIDQEGLKLLKICLYKLSII</sequence>
<proteinExistence type="predicted"/>
<gene>
    <name evidence="1" type="ORF">CPELLU_LOCUS6402</name>
</gene>
<comment type="caution">
    <text evidence="1">The sequence shown here is derived from an EMBL/GenBank/DDBJ whole genome shotgun (WGS) entry which is preliminary data.</text>
</comment>
<protein>
    <submittedName>
        <fullName evidence="1">1225_t:CDS:1</fullName>
    </submittedName>
</protein>
<reference evidence="1" key="1">
    <citation type="submission" date="2021-06" db="EMBL/GenBank/DDBJ databases">
        <authorList>
            <person name="Kallberg Y."/>
            <person name="Tangrot J."/>
            <person name="Rosling A."/>
        </authorList>
    </citation>
    <scope>NUCLEOTIDE SEQUENCE</scope>
    <source>
        <strain evidence="1">FL966</strain>
    </source>
</reference>
<organism evidence="1 2">
    <name type="scientific">Cetraspora pellucida</name>
    <dbReference type="NCBI Taxonomy" id="1433469"/>
    <lineage>
        <taxon>Eukaryota</taxon>
        <taxon>Fungi</taxon>
        <taxon>Fungi incertae sedis</taxon>
        <taxon>Mucoromycota</taxon>
        <taxon>Glomeromycotina</taxon>
        <taxon>Glomeromycetes</taxon>
        <taxon>Diversisporales</taxon>
        <taxon>Gigasporaceae</taxon>
        <taxon>Cetraspora</taxon>
    </lineage>
</organism>
<dbReference type="Proteomes" id="UP000789759">
    <property type="component" value="Unassembled WGS sequence"/>
</dbReference>
<name>A0A9N9GAB7_9GLOM</name>
<keyword evidence="2" id="KW-1185">Reference proteome</keyword>
<dbReference type="EMBL" id="CAJVQA010003963">
    <property type="protein sequence ID" value="CAG8588109.1"/>
    <property type="molecule type" value="Genomic_DNA"/>
</dbReference>
<dbReference type="AlphaFoldDB" id="A0A9N9GAB7"/>
<evidence type="ECO:0000313" key="1">
    <source>
        <dbReference type="EMBL" id="CAG8588109.1"/>
    </source>
</evidence>